<dbReference type="EMBL" id="PFMR01000362">
    <property type="protein sequence ID" value="PIZ14299.1"/>
    <property type="molecule type" value="Genomic_DNA"/>
</dbReference>
<proteinExistence type="predicted"/>
<dbReference type="PANTHER" id="PTHR46313">
    <property type="match status" value="1"/>
</dbReference>
<keyword evidence="1" id="KW-0472">Membrane</keyword>
<dbReference type="AlphaFoldDB" id="A0A2M7S4E4"/>
<comment type="caution">
    <text evidence="3">The sequence shown here is derived from an EMBL/GenBank/DDBJ whole genome shotgun (WGS) entry which is preliminary data.</text>
</comment>
<dbReference type="GO" id="GO:0016116">
    <property type="term" value="P:carotenoid metabolic process"/>
    <property type="evidence" value="ECO:0007669"/>
    <property type="project" value="InterPro"/>
</dbReference>
<dbReference type="PANTHER" id="PTHR46313:SF3">
    <property type="entry name" value="PROLYCOPENE ISOMERASE, CHLOROPLASTIC"/>
    <property type="match status" value="1"/>
</dbReference>
<feature type="transmembrane region" description="Helical" evidence="1">
    <location>
        <begin position="7"/>
        <end position="25"/>
    </location>
</feature>
<evidence type="ECO:0000256" key="1">
    <source>
        <dbReference type="SAM" id="Phobius"/>
    </source>
</evidence>
<accession>A0A2M7S4E4</accession>
<dbReference type="Pfam" id="PF01593">
    <property type="entry name" value="Amino_oxidase"/>
    <property type="match status" value="1"/>
</dbReference>
<reference evidence="4" key="1">
    <citation type="submission" date="2017-09" db="EMBL/GenBank/DDBJ databases">
        <title>Depth-based differentiation of microbial function through sediment-hosted aquifers and enrichment of novel symbionts in the deep terrestrial subsurface.</title>
        <authorList>
            <person name="Probst A.J."/>
            <person name="Ladd B."/>
            <person name="Jarett J.K."/>
            <person name="Geller-Mcgrath D.E."/>
            <person name="Sieber C.M.K."/>
            <person name="Emerson J.B."/>
            <person name="Anantharaman K."/>
            <person name="Thomas B.C."/>
            <person name="Malmstrom R."/>
            <person name="Stieglmeier M."/>
            <person name="Klingl A."/>
            <person name="Woyke T."/>
            <person name="Ryan C.M."/>
            <person name="Banfield J.F."/>
        </authorList>
    </citation>
    <scope>NUCLEOTIDE SEQUENCE [LARGE SCALE GENOMIC DNA]</scope>
</reference>
<dbReference type="Proteomes" id="UP000229307">
    <property type="component" value="Unassembled WGS sequence"/>
</dbReference>
<evidence type="ECO:0000313" key="3">
    <source>
        <dbReference type="EMBL" id="PIZ14299.1"/>
    </source>
</evidence>
<evidence type="ECO:0000259" key="2">
    <source>
        <dbReference type="Pfam" id="PF01593"/>
    </source>
</evidence>
<dbReference type="InterPro" id="IPR045892">
    <property type="entry name" value="CrtISO-like"/>
</dbReference>
<dbReference type="SUPFAM" id="SSF51905">
    <property type="entry name" value="FAD/NAD(P)-binding domain"/>
    <property type="match status" value="1"/>
</dbReference>
<dbReference type="PRINTS" id="PR00419">
    <property type="entry name" value="ADXRDTASE"/>
</dbReference>
<protein>
    <submittedName>
        <fullName evidence="3">NAD(P)/FAD-dependent oxidoreductase</fullName>
    </submittedName>
</protein>
<name>A0A2M7S4E4_9BACT</name>
<dbReference type="InterPro" id="IPR036188">
    <property type="entry name" value="FAD/NAD-bd_sf"/>
</dbReference>
<dbReference type="PROSITE" id="PS51257">
    <property type="entry name" value="PROKAR_LIPOPROTEIN"/>
    <property type="match status" value="1"/>
</dbReference>
<dbReference type="InterPro" id="IPR002937">
    <property type="entry name" value="Amino_oxidase"/>
</dbReference>
<feature type="domain" description="Amine oxidase" evidence="2">
    <location>
        <begin position="14"/>
        <end position="489"/>
    </location>
</feature>
<keyword evidence="1" id="KW-0812">Transmembrane</keyword>
<keyword evidence="1" id="KW-1133">Transmembrane helix</keyword>
<dbReference type="Gene3D" id="3.50.50.60">
    <property type="entry name" value="FAD/NAD(P)-binding domain"/>
    <property type="match status" value="2"/>
</dbReference>
<organism evidence="3 4">
    <name type="scientific">Candidatus Desantisbacteria bacterium CG_4_10_14_0_8_um_filter_48_22</name>
    <dbReference type="NCBI Taxonomy" id="1974543"/>
    <lineage>
        <taxon>Bacteria</taxon>
        <taxon>Candidatus Desantisiibacteriota</taxon>
    </lineage>
</organism>
<sequence length="502" mass="56150">MMEQKKVIIIGAGIAGLSAGCYLAMNGYKVKIFEMHDKPGGLCTAWTRNGYTFDGSCHWVVGSNPKSSFNILWRELGIAGAFRFVEHEEFARYEGPGGKTLILYADLDKLEKHMLELAPEDEEVIKEFISGIRILAKMEIPVAMEKLGFFGTLKVLFSMLPFFGVVTKYGKISVREFSERFKNPFMREVFHLMFDNMPDCPVTTLMMPIAWMSKKDAGHPVGGSLKFARAIEKRFISLGGEIYYKKRAKEILVENNKAAGVKFEDDSAERADMVISAADGRTTIFDMLGGKYADDKVRGYYKDLTIWPPVMQVSLGVATDFAGEPHSVTWRLEKPVSIGGKDTEWMNTINYFIDPDMAPPGKTCLVSLLDCDYEFWKELSRTPARYEEEKKRAVDTVAEALEKRYPGIKGKIEAADVATPLTFERYTGNQRGAIQGWTVSTKQKGMMAIAGLPRTLPGLENFYMIGQWVKPGGGLPTGAMHGRQIAQTICKKDGRRFVATTP</sequence>
<evidence type="ECO:0000313" key="4">
    <source>
        <dbReference type="Proteomes" id="UP000229307"/>
    </source>
</evidence>
<dbReference type="GO" id="GO:0016491">
    <property type="term" value="F:oxidoreductase activity"/>
    <property type="evidence" value="ECO:0007669"/>
    <property type="project" value="InterPro"/>
</dbReference>
<gene>
    <name evidence="3" type="ORF">COY52_12950</name>
</gene>